<keyword evidence="1" id="KW-1133">Transmembrane helix</keyword>
<organism evidence="3">
    <name type="scientific">Camponotus floridanus</name>
    <name type="common">Florida carpenter ant</name>
    <dbReference type="NCBI Taxonomy" id="104421"/>
    <lineage>
        <taxon>Eukaryota</taxon>
        <taxon>Metazoa</taxon>
        <taxon>Ecdysozoa</taxon>
        <taxon>Arthropoda</taxon>
        <taxon>Hexapoda</taxon>
        <taxon>Insecta</taxon>
        <taxon>Pterygota</taxon>
        <taxon>Neoptera</taxon>
        <taxon>Endopterygota</taxon>
        <taxon>Hymenoptera</taxon>
        <taxon>Apocrita</taxon>
        <taxon>Aculeata</taxon>
        <taxon>Formicoidea</taxon>
        <taxon>Formicidae</taxon>
        <taxon>Formicinae</taxon>
        <taxon>Camponotus</taxon>
    </lineage>
</organism>
<dbReference type="PANTHER" id="PTHR47760:SF1">
    <property type="entry name" value="G-PROTEIN COUPLED RECEPTORS FAMILY 1 PROFILE DOMAIN-CONTAINING PROTEIN"/>
    <property type="match status" value="1"/>
</dbReference>
<dbReference type="EMBL" id="GL440405">
    <property type="protein sequence ID" value="EFN65952.1"/>
    <property type="molecule type" value="Genomic_DNA"/>
</dbReference>
<name>E2AKS9_CAMFO</name>
<dbReference type="OrthoDB" id="10033446at2759"/>
<keyword evidence="3" id="KW-1185">Reference proteome</keyword>
<evidence type="ECO:0000313" key="3">
    <source>
        <dbReference type="Proteomes" id="UP000000311"/>
    </source>
</evidence>
<accession>E2AKS9</accession>
<dbReference type="AlphaFoldDB" id="E2AKS9"/>
<gene>
    <name evidence="2" type="ORF">EAG_05997</name>
</gene>
<dbReference type="Gene3D" id="1.20.1070.10">
    <property type="entry name" value="Rhodopsin 7-helix transmembrane proteins"/>
    <property type="match status" value="1"/>
</dbReference>
<dbReference type="Proteomes" id="UP000000311">
    <property type="component" value="Unassembled WGS sequence"/>
</dbReference>
<proteinExistence type="predicted"/>
<evidence type="ECO:0000313" key="2">
    <source>
        <dbReference type="EMBL" id="EFN65952.1"/>
    </source>
</evidence>
<sequence>MMDMFNMSKIRNICLLPEDLDMLEDPRTPTLRRISYGIVLPTICCFGIIGNILNLVVLTRRNMRGTAYIYMRDKRTCSVPVSTYQYGGWSIKIPTASDIRAKNYHLDVTAVTSLDMPEEGKKGRRKSLRAQCDPYLCLYLLKIKRFIYSYYVTEFNQRGDIGVYFRETRKERVGTPGQEFDLLDSRKDQQET</sequence>
<evidence type="ECO:0000256" key="1">
    <source>
        <dbReference type="SAM" id="Phobius"/>
    </source>
</evidence>
<keyword evidence="2" id="KW-0675">Receptor</keyword>
<reference evidence="2 3" key="1">
    <citation type="journal article" date="2010" name="Science">
        <title>Genomic comparison of the ants Camponotus floridanus and Harpegnathos saltator.</title>
        <authorList>
            <person name="Bonasio R."/>
            <person name="Zhang G."/>
            <person name="Ye C."/>
            <person name="Mutti N.S."/>
            <person name="Fang X."/>
            <person name="Qin N."/>
            <person name="Donahue G."/>
            <person name="Yang P."/>
            <person name="Li Q."/>
            <person name="Li C."/>
            <person name="Zhang P."/>
            <person name="Huang Z."/>
            <person name="Berger S.L."/>
            <person name="Reinberg D."/>
            <person name="Wang J."/>
            <person name="Liebig J."/>
        </authorList>
    </citation>
    <scope>NUCLEOTIDE SEQUENCE [LARGE SCALE GENOMIC DNA]</scope>
    <source>
        <strain evidence="3">C129</strain>
    </source>
</reference>
<dbReference type="InParanoid" id="E2AKS9"/>
<keyword evidence="1" id="KW-0472">Membrane</keyword>
<dbReference type="SUPFAM" id="SSF81321">
    <property type="entry name" value="Family A G protein-coupled receptor-like"/>
    <property type="match status" value="1"/>
</dbReference>
<feature type="transmembrane region" description="Helical" evidence="1">
    <location>
        <begin position="34"/>
        <end position="58"/>
    </location>
</feature>
<protein>
    <submittedName>
        <fullName evidence="2">Probable G-protein coupled receptor B0563.6</fullName>
    </submittedName>
</protein>
<keyword evidence="1" id="KW-0812">Transmembrane</keyword>
<dbReference type="InterPro" id="IPR053093">
    <property type="entry name" value="GPCR-like"/>
</dbReference>
<dbReference type="PANTHER" id="PTHR47760">
    <property type="entry name" value="G-PROTEIN COUPLED RECEPTOR B0563.6-LIKE PROTEIN-RELATED"/>
    <property type="match status" value="1"/>
</dbReference>